<dbReference type="EMBL" id="JACYCD010000008">
    <property type="protein sequence ID" value="KAF8715225.1"/>
    <property type="molecule type" value="Genomic_DNA"/>
</dbReference>
<evidence type="ECO:0000313" key="2">
    <source>
        <dbReference type="Proteomes" id="UP000602905"/>
    </source>
</evidence>
<evidence type="ECO:0008006" key="3">
    <source>
        <dbReference type="Google" id="ProtNLM"/>
    </source>
</evidence>
<dbReference type="Gene3D" id="1.20.1280.50">
    <property type="match status" value="1"/>
</dbReference>
<reference evidence="1" key="1">
    <citation type="submission" date="2020-09" db="EMBL/GenBank/DDBJ databases">
        <title>Comparative genome analyses of four rice-infecting Rhizoctonia solani isolates reveal extensive enrichment of homogalacturonan modification genes.</title>
        <authorList>
            <person name="Lee D.-Y."/>
            <person name="Jeon J."/>
            <person name="Kim K.-T."/>
            <person name="Cheong K."/>
            <person name="Song H."/>
            <person name="Choi G."/>
            <person name="Ko J."/>
            <person name="Opiyo S.O."/>
            <person name="Zuo S."/>
            <person name="Madhav S."/>
            <person name="Lee Y.-H."/>
            <person name="Wang G.-L."/>
        </authorList>
    </citation>
    <scope>NUCLEOTIDE SEQUENCE</scope>
    <source>
        <strain evidence="1">AG1-IA WGL</strain>
    </source>
</reference>
<accession>A0A8H7M1D9</accession>
<dbReference type="OrthoDB" id="2269034at2759"/>
<feature type="non-terminal residue" evidence="1">
    <location>
        <position position="1"/>
    </location>
</feature>
<name>A0A8H7M1D9_9AGAM</name>
<proteinExistence type="predicted"/>
<protein>
    <recommendedName>
        <fullName evidence="3">F-box domain-containing protein</fullName>
    </recommendedName>
</protein>
<dbReference type="Proteomes" id="UP000602905">
    <property type="component" value="Unassembled WGS sequence"/>
</dbReference>
<organism evidence="1 2">
    <name type="scientific">Rhizoctonia solani</name>
    <dbReference type="NCBI Taxonomy" id="456999"/>
    <lineage>
        <taxon>Eukaryota</taxon>
        <taxon>Fungi</taxon>
        <taxon>Dikarya</taxon>
        <taxon>Basidiomycota</taxon>
        <taxon>Agaricomycotina</taxon>
        <taxon>Agaricomycetes</taxon>
        <taxon>Cantharellales</taxon>
        <taxon>Ceratobasidiaceae</taxon>
        <taxon>Rhizoctonia</taxon>
    </lineage>
</organism>
<gene>
    <name evidence="1" type="ORF">RHS03_00058</name>
</gene>
<sequence>MESNKNSHSRTTIHSLPLEILINILSLTILDQHCLIEDLRDSPALKGICGPDTLSRVCSLWRHVIHQFPSLWSHIDIALNHPLNPRLVARAHFLSERAGSTPLEIHIFDLTFMVRLKNGRFASGVGRHGRSSPSTPKIDPSTICNFELSQSAPMRIQSLDFNYTLQRGLHTYHMSALQYFLSKCTPNILTHFSMTGWVPTHASFIEPADHPQTFNSVLLDIPSQLFESVWLGTTHLMLNGLCPHWGSKAYHGLVELRIGRSVPVMTEAQFANILRYSPGLRVLHITSVVEDLLPLDDPVVPVHLEDLEDLKLRNFQGKDLGTSDEMLRWIAPGLKPLQVNFDQYAPKEAISFCARSNIARLFFTISTEEIVAPMVHRCSWLEILALSAGLYPARDLCSILHPIDGRHPTGLVSTTKVDTLYLANFMVLPLSDLEDAVAEYSVRRLIIRNSRIEYKAEEGLKEAGDPSEIRTLLSTLKCSIVEYLEERCWLDQAGW</sequence>
<comment type="caution">
    <text evidence="1">The sequence shown here is derived from an EMBL/GenBank/DDBJ whole genome shotgun (WGS) entry which is preliminary data.</text>
</comment>
<evidence type="ECO:0000313" key="1">
    <source>
        <dbReference type="EMBL" id="KAF8715225.1"/>
    </source>
</evidence>
<dbReference type="AlphaFoldDB" id="A0A8H7M1D9"/>